<sequence length="116" mass="11748">MILVVALALFVIVPLLTLVASLGRTAISTPSKKAQKLATEESFGSARLEAAAGRKQAPRATVMAGRPVVAAPVTPAVSRPIGSAATANADVLQFPARPTPVNAPARLADIVRTAGA</sequence>
<accession>A0AAU7AV13</accession>
<dbReference type="KEGG" id="parq:DSM112329_02301"/>
<evidence type="ECO:0000313" key="1">
    <source>
        <dbReference type="EMBL" id="XAY05450.1"/>
    </source>
</evidence>
<dbReference type="EMBL" id="CP114014">
    <property type="protein sequence ID" value="XAY05450.1"/>
    <property type="molecule type" value="Genomic_DNA"/>
</dbReference>
<gene>
    <name evidence="1" type="ORF">DSM112329_02301</name>
</gene>
<reference evidence="1" key="1">
    <citation type="submission" date="2022-12" db="EMBL/GenBank/DDBJ databases">
        <title>Paraconexibacter alkalitolerans sp. nov. and Baekduia alba sp. nov., isolated from soil and emended description of the genera Paraconexibacter (Chun et al., 2020) and Baekduia (An et al., 2020).</title>
        <authorList>
            <person name="Vieira S."/>
            <person name="Huber K.J."/>
            <person name="Geppert A."/>
            <person name="Wolf J."/>
            <person name="Neumann-Schaal M."/>
            <person name="Muesken M."/>
            <person name="Overmann J."/>
        </authorList>
    </citation>
    <scope>NUCLEOTIDE SEQUENCE</scope>
    <source>
        <strain evidence="1">AEG42_29</strain>
    </source>
</reference>
<dbReference type="AlphaFoldDB" id="A0AAU7AV13"/>
<organism evidence="1">
    <name type="scientific">Paraconexibacter sp. AEG42_29</name>
    <dbReference type="NCBI Taxonomy" id="2997339"/>
    <lineage>
        <taxon>Bacteria</taxon>
        <taxon>Bacillati</taxon>
        <taxon>Actinomycetota</taxon>
        <taxon>Thermoleophilia</taxon>
        <taxon>Solirubrobacterales</taxon>
        <taxon>Paraconexibacteraceae</taxon>
        <taxon>Paraconexibacter</taxon>
    </lineage>
</organism>
<proteinExistence type="predicted"/>
<name>A0AAU7AV13_9ACTN</name>
<dbReference type="RefSeq" id="WP_354701958.1">
    <property type="nucleotide sequence ID" value="NZ_CP114014.1"/>
</dbReference>
<protein>
    <submittedName>
        <fullName evidence="1">Uncharacterized protein</fullName>
    </submittedName>
</protein>